<keyword evidence="6" id="KW-0007">Acetylation</keyword>
<reference evidence="11 12" key="1">
    <citation type="journal article" date="2016" name="Nat. Commun.">
        <title>Thousands of microbial genomes shed light on interconnected biogeochemical processes in an aquifer system.</title>
        <authorList>
            <person name="Anantharaman K."/>
            <person name="Brown C.T."/>
            <person name="Hug L.A."/>
            <person name="Sharon I."/>
            <person name="Castelle C.J."/>
            <person name="Probst A.J."/>
            <person name="Thomas B.C."/>
            <person name="Singh A."/>
            <person name="Wilkins M.J."/>
            <person name="Karaoz U."/>
            <person name="Brodie E.L."/>
            <person name="Williams K.H."/>
            <person name="Hubbard S.S."/>
            <person name="Banfield J.F."/>
        </authorList>
    </citation>
    <scope>NUCLEOTIDE SEQUENCE [LARGE SCALE GENOMIC DNA]</scope>
</reference>
<evidence type="ECO:0000256" key="3">
    <source>
        <dbReference type="ARBA" id="ARBA00022598"/>
    </source>
</evidence>
<evidence type="ECO:0000256" key="4">
    <source>
        <dbReference type="ARBA" id="ARBA00022741"/>
    </source>
</evidence>
<dbReference type="Proteomes" id="UP000179270">
    <property type="component" value="Unassembled WGS sequence"/>
</dbReference>
<dbReference type="InterPro" id="IPR032387">
    <property type="entry name" value="ACAS_N"/>
</dbReference>
<dbReference type="NCBIfam" id="TIGR02188">
    <property type="entry name" value="Ac_CoA_lig_AcsA"/>
    <property type="match status" value="1"/>
</dbReference>
<dbReference type="Pfam" id="PF16177">
    <property type="entry name" value="ACAS_N"/>
    <property type="match status" value="1"/>
</dbReference>
<dbReference type="GO" id="GO:0005829">
    <property type="term" value="C:cytosol"/>
    <property type="evidence" value="ECO:0007669"/>
    <property type="project" value="TreeGrafter"/>
</dbReference>
<dbReference type="PROSITE" id="PS00455">
    <property type="entry name" value="AMP_BINDING"/>
    <property type="match status" value="1"/>
</dbReference>
<dbReference type="Gene3D" id="3.40.50.12780">
    <property type="entry name" value="N-terminal domain of ligase-like"/>
    <property type="match status" value="1"/>
</dbReference>
<gene>
    <name evidence="11" type="ORF">A3A74_07525</name>
</gene>
<dbReference type="SUPFAM" id="SSF56801">
    <property type="entry name" value="Acetyl-CoA synthetase-like"/>
    <property type="match status" value="1"/>
</dbReference>
<dbReference type="InterPro" id="IPR000873">
    <property type="entry name" value="AMP-dep_synth/lig_dom"/>
</dbReference>
<dbReference type="EC" id="6.2.1.1" evidence="2 7"/>
<keyword evidence="3 11" id="KW-0436">Ligase</keyword>
<dbReference type="CDD" id="cd05966">
    <property type="entry name" value="ACS"/>
    <property type="match status" value="1"/>
</dbReference>
<evidence type="ECO:0000256" key="1">
    <source>
        <dbReference type="ARBA" id="ARBA00006432"/>
    </source>
</evidence>
<name>A0A1F7I7A8_9BACT</name>
<keyword evidence="5" id="KW-0067">ATP-binding</keyword>
<dbReference type="GO" id="GO:0003987">
    <property type="term" value="F:acetate-CoA ligase activity"/>
    <property type="evidence" value="ECO:0007669"/>
    <property type="project" value="UniProtKB-UniRule"/>
</dbReference>
<dbReference type="InterPro" id="IPR011904">
    <property type="entry name" value="Ac_CoA_lig"/>
</dbReference>
<comment type="similarity">
    <text evidence="1">Belongs to the ATP-dependent AMP-binding enzyme family.</text>
</comment>
<feature type="domain" description="AMP-binding enzyme C-terminal" evidence="9">
    <location>
        <begin position="571"/>
        <end position="649"/>
    </location>
</feature>
<dbReference type="Pfam" id="PF13193">
    <property type="entry name" value="AMP-binding_C"/>
    <property type="match status" value="1"/>
</dbReference>
<dbReference type="EMBL" id="MGAF01000054">
    <property type="protein sequence ID" value="OGK39254.1"/>
    <property type="molecule type" value="Genomic_DNA"/>
</dbReference>
<dbReference type="InterPro" id="IPR045851">
    <property type="entry name" value="AMP-bd_C_sf"/>
</dbReference>
<dbReference type="NCBIfam" id="NF001208">
    <property type="entry name" value="PRK00174.1"/>
    <property type="match status" value="1"/>
</dbReference>
<dbReference type="FunFam" id="3.40.50.12780:FF:000001">
    <property type="entry name" value="Acetyl-coenzyme A synthetase"/>
    <property type="match status" value="1"/>
</dbReference>
<dbReference type="Gene3D" id="3.30.300.30">
    <property type="match status" value="1"/>
</dbReference>
<evidence type="ECO:0000256" key="7">
    <source>
        <dbReference type="NCBIfam" id="TIGR02188"/>
    </source>
</evidence>
<dbReference type="AlphaFoldDB" id="A0A1F7I7A8"/>
<accession>A0A1F7I7A8</accession>
<dbReference type="GO" id="GO:0019427">
    <property type="term" value="P:acetyl-CoA biosynthetic process from acetate"/>
    <property type="evidence" value="ECO:0007669"/>
    <property type="project" value="UniProtKB-UniRule"/>
</dbReference>
<dbReference type="InterPro" id="IPR042099">
    <property type="entry name" value="ANL_N_sf"/>
</dbReference>
<proteinExistence type="inferred from homology"/>
<dbReference type="PANTHER" id="PTHR24095">
    <property type="entry name" value="ACETYL-COENZYME A SYNTHETASE"/>
    <property type="match status" value="1"/>
</dbReference>
<evidence type="ECO:0000256" key="5">
    <source>
        <dbReference type="ARBA" id="ARBA00022840"/>
    </source>
</evidence>
<evidence type="ECO:0000313" key="11">
    <source>
        <dbReference type="EMBL" id="OGK39254.1"/>
    </source>
</evidence>
<dbReference type="GO" id="GO:0005524">
    <property type="term" value="F:ATP binding"/>
    <property type="evidence" value="ECO:0007669"/>
    <property type="project" value="UniProtKB-KW"/>
</dbReference>
<organism evidence="11 12">
    <name type="scientific">Candidatus Roizmanbacteria bacterium RIFCSPLOWO2_01_FULL_35_13</name>
    <dbReference type="NCBI Taxonomy" id="1802055"/>
    <lineage>
        <taxon>Bacteria</taxon>
        <taxon>Candidatus Roizmaniibacteriota</taxon>
    </lineage>
</organism>
<dbReference type="PANTHER" id="PTHR24095:SF14">
    <property type="entry name" value="ACETYL-COENZYME A SYNTHETASE 1"/>
    <property type="match status" value="1"/>
</dbReference>
<evidence type="ECO:0000256" key="2">
    <source>
        <dbReference type="ARBA" id="ARBA00013275"/>
    </source>
</evidence>
<sequence length="672" mass="75807">MIIPSDEIVDKSYIKDYEKLYHDIQEHPEAFWENIAKELSWFKPWNKVLEWKYPYARWFVGGQCNIVNNALDRHQKTAVKDKLAYIWVGQPFDSAQGKEMPVRKFTYGELNTEVCKFANVLKSLGVRKGDRVTIYLPRIPEQYISMLACAKIGAIHSVVFSGFSADALKNRIMDAQSKIVITTDKYPYKDKVLDSKKTVDEAIKDISSVKDVILIKRLKSEAADSNGFQPASPKLQRGEPISTGLNYHWYHDLMSQADTICSTEIMEATDPLFLLYTSGSTGKPKGILHGHGGYMVGVYLTLKYVFNLDSQNQPVNQATSQPGNNSIDDIYFCTADGGWITGHSYIVYSPLINGATTFVYEATPDYPHPGIWWELIQKYKVTKFYTAPTAIRALMRLGDEIPNKYDLSSLKILGSVGEPINPEAWLWYYKTIGKEKCPIMDTWWQTETGMFMITPVPSANLKPGSAFKPFFGVEADLVDDKGNSVPVNTQGFLVIKKPWPSMLLDVYNNPKKYLETYFENESINNQQLTKNNQFLYFSGDSAKKDDDGYYWIIGRNDDVIKVSGHRLGSAELESAFVSHPSVAEAAVIGKPDEVKGEKIKAFVILKKGIQGSDELKTELVKQVRKMIGPIATPDEIDFVDKLPKTRSGKIMRRVLKAQELGQPLGDTSTLEN</sequence>
<evidence type="ECO:0000259" key="9">
    <source>
        <dbReference type="Pfam" id="PF13193"/>
    </source>
</evidence>
<evidence type="ECO:0000256" key="6">
    <source>
        <dbReference type="ARBA" id="ARBA00022990"/>
    </source>
</evidence>
<keyword evidence="4" id="KW-0547">Nucleotide-binding</keyword>
<feature type="domain" description="AMP-dependent synthetase/ligase" evidence="8">
    <location>
        <begin position="81"/>
        <end position="499"/>
    </location>
</feature>
<evidence type="ECO:0000313" key="12">
    <source>
        <dbReference type="Proteomes" id="UP000179270"/>
    </source>
</evidence>
<dbReference type="STRING" id="1802055.A3A74_07525"/>
<evidence type="ECO:0000259" key="10">
    <source>
        <dbReference type="Pfam" id="PF16177"/>
    </source>
</evidence>
<dbReference type="GO" id="GO:0016208">
    <property type="term" value="F:AMP binding"/>
    <property type="evidence" value="ECO:0007669"/>
    <property type="project" value="InterPro"/>
</dbReference>
<protein>
    <recommendedName>
        <fullName evidence="2 7">Acetate--CoA ligase</fullName>
        <ecNumber evidence="2 7">6.2.1.1</ecNumber>
    </recommendedName>
</protein>
<evidence type="ECO:0000259" key="8">
    <source>
        <dbReference type="Pfam" id="PF00501"/>
    </source>
</evidence>
<dbReference type="InterPro" id="IPR020845">
    <property type="entry name" value="AMP-binding_CS"/>
</dbReference>
<feature type="domain" description="Acetyl-coenzyme A synthetase N-terminal" evidence="10">
    <location>
        <begin position="17"/>
        <end position="70"/>
    </location>
</feature>
<dbReference type="InterPro" id="IPR025110">
    <property type="entry name" value="AMP-bd_C"/>
</dbReference>
<dbReference type="Pfam" id="PF00501">
    <property type="entry name" value="AMP-binding"/>
    <property type="match status" value="1"/>
</dbReference>
<comment type="caution">
    <text evidence="11">The sequence shown here is derived from an EMBL/GenBank/DDBJ whole genome shotgun (WGS) entry which is preliminary data.</text>
</comment>